<keyword evidence="2" id="KW-1185">Reference proteome</keyword>
<sequence length="197" mass="21164">MSQKKKKSMNLVQNQSSLNLFTILPLPPPPLILTIPILPFLSFSINPTPPTSLPSSPVSLSLSLKCIFQCFSIMDGEQFEHGAVARASTPGSDLQAYDSWRRCASTTPRPSSPKHFSLLPTPSLLPPLPACTSGAVGVLGQGGDGSRAGALPADRWEEVAVLQGCGDGPEILRATRAPGQKPFKKACGNPYFRRRRR</sequence>
<evidence type="ECO:0000313" key="2">
    <source>
        <dbReference type="Proteomes" id="UP000653305"/>
    </source>
</evidence>
<dbReference type="Proteomes" id="UP000653305">
    <property type="component" value="Unassembled WGS sequence"/>
</dbReference>
<protein>
    <submittedName>
        <fullName evidence="1">Growth-regulating factor 3</fullName>
    </submittedName>
</protein>
<reference evidence="1" key="1">
    <citation type="submission" date="2020-07" db="EMBL/GenBank/DDBJ databases">
        <title>Ethylene signaling mediates host invasion by parasitic plants.</title>
        <authorList>
            <person name="Yoshida S."/>
        </authorList>
    </citation>
    <scope>NUCLEOTIDE SEQUENCE</scope>
    <source>
        <strain evidence="1">Okayama</strain>
    </source>
</reference>
<accession>A0A830CNW2</accession>
<dbReference type="EMBL" id="BMAC01000495">
    <property type="protein sequence ID" value="GFP97573.1"/>
    <property type="molecule type" value="Genomic_DNA"/>
</dbReference>
<evidence type="ECO:0000313" key="1">
    <source>
        <dbReference type="EMBL" id="GFP97573.1"/>
    </source>
</evidence>
<gene>
    <name evidence="1" type="ORF">PHJA_001901400</name>
</gene>
<comment type="caution">
    <text evidence="1">The sequence shown here is derived from an EMBL/GenBank/DDBJ whole genome shotgun (WGS) entry which is preliminary data.</text>
</comment>
<dbReference type="AlphaFoldDB" id="A0A830CNW2"/>
<name>A0A830CNW2_9LAMI</name>
<organism evidence="1 2">
    <name type="scientific">Phtheirospermum japonicum</name>
    <dbReference type="NCBI Taxonomy" id="374723"/>
    <lineage>
        <taxon>Eukaryota</taxon>
        <taxon>Viridiplantae</taxon>
        <taxon>Streptophyta</taxon>
        <taxon>Embryophyta</taxon>
        <taxon>Tracheophyta</taxon>
        <taxon>Spermatophyta</taxon>
        <taxon>Magnoliopsida</taxon>
        <taxon>eudicotyledons</taxon>
        <taxon>Gunneridae</taxon>
        <taxon>Pentapetalae</taxon>
        <taxon>asterids</taxon>
        <taxon>lamiids</taxon>
        <taxon>Lamiales</taxon>
        <taxon>Orobanchaceae</taxon>
        <taxon>Orobanchaceae incertae sedis</taxon>
        <taxon>Phtheirospermum</taxon>
    </lineage>
</organism>
<proteinExistence type="predicted"/>